<reference evidence="2 3" key="1">
    <citation type="submission" date="2020-08" db="EMBL/GenBank/DDBJ databases">
        <title>Sequencing the genomes of 1000 actinobacteria strains.</title>
        <authorList>
            <person name="Klenk H.-P."/>
        </authorList>
    </citation>
    <scope>NUCLEOTIDE SEQUENCE [LARGE SCALE GENOMIC DNA]</scope>
    <source>
        <strain evidence="2 3">DSM 45859</strain>
    </source>
</reference>
<sequence>MVGEDHNGGTLGGGRDQVELVYNYSNELVTRLEKALGITESSDDQAAADLGNVTPGDDKGFA</sequence>
<dbReference type="AlphaFoldDB" id="A0A840J888"/>
<comment type="caution">
    <text evidence="2">The sequence shown here is derived from an EMBL/GenBank/DDBJ whole genome shotgun (WGS) entry which is preliminary data.</text>
</comment>
<name>A0A840J888_9PSEU</name>
<dbReference type="Proteomes" id="UP000581769">
    <property type="component" value="Unassembled WGS sequence"/>
</dbReference>
<protein>
    <submittedName>
        <fullName evidence="2">Uncharacterized protein</fullName>
    </submittedName>
</protein>
<evidence type="ECO:0000313" key="3">
    <source>
        <dbReference type="Proteomes" id="UP000581769"/>
    </source>
</evidence>
<dbReference type="RefSeq" id="WP_184784175.1">
    <property type="nucleotide sequence ID" value="NZ_JACHMG010000001.1"/>
</dbReference>
<organism evidence="2 3">
    <name type="scientific">Amycolatopsis jiangsuensis</name>
    <dbReference type="NCBI Taxonomy" id="1181879"/>
    <lineage>
        <taxon>Bacteria</taxon>
        <taxon>Bacillati</taxon>
        <taxon>Actinomycetota</taxon>
        <taxon>Actinomycetes</taxon>
        <taxon>Pseudonocardiales</taxon>
        <taxon>Pseudonocardiaceae</taxon>
        <taxon>Amycolatopsis</taxon>
    </lineage>
</organism>
<evidence type="ECO:0000256" key="1">
    <source>
        <dbReference type="SAM" id="MobiDB-lite"/>
    </source>
</evidence>
<feature type="region of interest" description="Disordered" evidence="1">
    <location>
        <begin position="39"/>
        <end position="62"/>
    </location>
</feature>
<evidence type="ECO:0000313" key="2">
    <source>
        <dbReference type="EMBL" id="MBB4689694.1"/>
    </source>
</evidence>
<dbReference type="EMBL" id="JACHMG010000001">
    <property type="protein sequence ID" value="MBB4689694.1"/>
    <property type="molecule type" value="Genomic_DNA"/>
</dbReference>
<proteinExistence type="predicted"/>
<keyword evidence="3" id="KW-1185">Reference proteome</keyword>
<gene>
    <name evidence="2" type="ORF">BJY18_007179</name>
</gene>
<accession>A0A840J888</accession>